<dbReference type="EMBL" id="RAWB01000229">
    <property type="protein sequence ID" value="RKH55955.1"/>
    <property type="molecule type" value="Genomic_DNA"/>
</dbReference>
<accession>A0A3A8PQJ1</accession>
<name>A0A3A8PQJ1_9BACT</name>
<dbReference type="Pfam" id="PF09937">
    <property type="entry name" value="DUF2169"/>
    <property type="match status" value="1"/>
</dbReference>
<dbReference type="Proteomes" id="UP000272888">
    <property type="component" value="Unassembled WGS sequence"/>
</dbReference>
<organism evidence="2 3">
    <name type="scientific">Corallococcus llansteffanensis</name>
    <dbReference type="NCBI Taxonomy" id="2316731"/>
    <lineage>
        <taxon>Bacteria</taxon>
        <taxon>Pseudomonadati</taxon>
        <taxon>Myxococcota</taxon>
        <taxon>Myxococcia</taxon>
        <taxon>Myxococcales</taxon>
        <taxon>Cystobacterineae</taxon>
        <taxon>Myxococcaceae</taxon>
        <taxon>Corallococcus</taxon>
    </lineage>
</organism>
<evidence type="ECO:0000259" key="1">
    <source>
        <dbReference type="Pfam" id="PF09937"/>
    </source>
</evidence>
<comment type="caution">
    <text evidence="2">The sequence shown here is derived from an EMBL/GenBank/DDBJ whole genome shotgun (WGS) entry which is preliminary data.</text>
</comment>
<sequence>MLQLRNQTPFVPAMFLFPDERGVDTLYVALKGAFELRGGALFVAEKQQPLVMADEYVGEPGSSGLKKAGEAHLLKPGTDVLVSGEVHAPKGRPVDSCLASVRVGPVRQVLQVFGDRKWKGGLVAPRISSPEPFTRMPLMWERAFGGTHEVGEGHVLAEARNPVGQGFRGKRSGSEMVGRALPNLEDPQHLMSSISDAPAPVGLGPVAPAWEPRRRFAGTYDEAWQTRRAPYLPQDFRPEFFCTAPPALRVREGLKGGEVVECLHLSPEGGHRFTLPRCELAVTVRIAGKPEPVIMRLETVLLEPGAGRLSLGWRGAIGCDKRALKIEEARFEVQSLEGVED</sequence>
<dbReference type="RefSeq" id="WP_120645176.1">
    <property type="nucleotide sequence ID" value="NZ_RAWB01000229.1"/>
</dbReference>
<dbReference type="InterPro" id="IPR018683">
    <property type="entry name" value="DUF2169"/>
</dbReference>
<keyword evidence="3" id="KW-1185">Reference proteome</keyword>
<proteinExistence type="predicted"/>
<protein>
    <submittedName>
        <fullName evidence="2">DUF2169 domain-containing protein</fullName>
    </submittedName>
</protein>
<evidence type="ECO:0000313" key="2">
    <source>
        <dbReference type="EMBL" id="RKH55955.1"/>
    </source>
</evidence>
<dbReference type="AlphaFoldDB" id="A0A3A8PQJ1"/>
<reference evidence="3" key="1">
    <citation type="submission" date="2018-09" db="EMBL/GenBank/DDBJ databases">
        <authorList>
            <person name="Livingstone P.G."/>
            <person name="Whitworth D.E."/>
        </authorList>
    </citation>
    <scope>NUCLEOTIDE SEQUENCE [LARGE SCALE GENOMIC DNA]</scope>
    <source>
        <strain evidence="3">CA051B</strain>
    </source>
</reference>
<gene>
    <name evidence="2" type="ORF">D7V93_21395</name>
</gene>
<feature type="domain" description="DUF2169" evidence="1">
    <location>
        <begin position="22"/>
        <end position="314"/>
    </location>
</feature>
<evidence type="ECO:0000313" key="3">
    <source>
        <dbReference type="Proteomes" id="UP000272888"/>
    </source>
</evidence>